<evidence type="ECO:0000256" key="2">
    <source>
        <dbReference type="ARBA" id="ARBA00022475"/>
    </source>
</evidence>
<dbReference type="EMBL" id="CP042906">
    <property type="protein sequence ID" value="QEX18145.1"/>
    <property type="molecule type" value="Genomic_DNA"/>
</dbReference>
<feature type="transmembrane region" description="Helical" evidence="6">
    <location>
        <begin position="261"/>
        <end position="287"/>
    </location>
</feature>
<protein>
    <submittedName>
        <fullName evidence="7">Branched-chain amino acid ABC transporter permease</fullName>
    </submittedName>
</protein>
<feature type="transmembrane region" description="Helical" evidence="6">
    <location>
        <begin position="94"/>
        <end position="116"/>
    </location>
</feature>
<reference evidence="7 8" key="1">
    <citation type="submission" date="2019-08" db="EMBL/GenBank/DDBJ databases">
        <title>Hyperibacter terrae gen. nov., sp. nov. and Hyperibacter viscosus sp. nov., two new members in the family Rhodospirillaceae isolated from the rhizosphere of Hypericum perforatum.</title>
        <authorList>
            <person name="Noviana Z."/>
        </authorList>
    </citation>
    <scope>NUCLEOTIDE SEQUENCE [LARGE SCALE GENOMIC DNA]</scope>
    <source>
        <strain evidence="7 8">R5913</strain>
    </source>
</reference>
<sequence>MSAPALPAFASRHDDRRPLWLHLGVIAALFALQFLLPAYDHTNMSRIMILASYAMGYNLLLGYTGLMSLGHAMFFAAGLYGAGLSAYYLGFDPLSAFVVGLLTGLALSLVVGMIALRTSGVSFMIVTLMFAQACFLLTLYFNEITQGDQGIVIDLSAWSWDTGSEEGPLTLVSPPIRYNLALLLFAISLLVSLFLVRSRIGRVLVAIRENEARTVMLGYHSFRYKLGSLALSGTLSAAAGATYALLFSYVGSTFAGIQYSILPLLWVLLGGQGTILGPLLGTALMYYLIDFSSEYTSSYMLIVGVALVLLVLWFPKGILGTLRQKWLPWLP</sequence>
<dbReference type="CDD" id="cd06581">
    <property type="entry name" value="TM_PBP1_LivM_like"/>
    <property type="match status" value="1"/>
</dbReference>
<evidence type="ECO:0000313" key="7">
    <source>
        <dbReference type="EMBL" id="QEX18145.1"/>
    </source>
</evidence>
<dbReference type="RefSeq" id="WP_151178332.1">
    <property type="nucleotide sequence ID" value="NZ_CP042906.1"/>
</dbReference>
<evidence type="ECO:0000256" key="3">
    <source>
        <dbReference type="ARBA" id="ARBA00022692"/>
    </source>
</evidence>
<dbReference type="Proteomes" id="UP000326202">
    <property type="component" value="Chromosome"/>
</dbReference>
<keyword evidence="2" id="KW-1003">Cell membrane</keyword>
<keyword evidence="5 6" id="KW-0472">Membrane</keyword>
<dbReference type="KEGG" id="htq:FRZ44_34490"/>
<comment type="subcellular location">
    <subcellularLocation>
        <location evidence="1">Cell membrane</location>
        <topology evidence="1">Multi-pass membrane protein</topology>
    </subcellularLocation>
</comment>
<evidence type="ECO:0000256" key="6">
    <source>
        <dbReference type="SAM" id="Phobius"/>
    </source>
</evidence>
<feature type="transmembrane region" description="Helical" evidence="6">
    <location>
        <begin position="123"/>
        <end position="141"/>
    </location>
</feature>
<proteinExistence type="predicted"/>
<evidence type="ECO:0000256" key="5">
    <source>
        <dbReference type="ARBA" id="ARBA00023136"/>
    </source>
</evidence>
<dbReference type="PANTHER" id="PTHR30482:SF17">
    <property type="entry name" value="ABC TRANSPORTER ATP-BINDING PROTEIN"/>
    <property type="match status" value="1"/>
</dbReference>
<feature type="transmembrane region" description="Helical" evidence="6">
    <location>
        <begin position="176"/>
        <end position="196"/>
    </location>
</feature>
<dbReference type="Pfam" id="PF02653">
    <property type="entry name" value="BPD_transp_2"/>
    <property type="match status" value="1"/>
</dbReference>
<dbReference type="InterPro" id="IPR001851">
    <property type="entry name" value="ABC_transp_permease"/>
</dbReference>
<dbReference type="GO" id="GO:0005886">
    <property type="term" value="C:plasma membrane"/>
    <property type="evidence" value="ECO:0007669"/>
    <property type="project" value="UniProtKB-SubCell"/>
</dbReference>
<dbReference type="GO" id="GO:0015658">
    <property type="term" value="F:branched-chain amino acid transmembrane transporter activity"/>
    <property type="evidence" value="ECO:0007669"/>
    <property type="project" value="InterPro"/>
</dbReference>
<keyword evidence="4 6" id="KW-1133">Transmembrane helix</keyword>
<feature type="transmembrane region" description="Helical" evidence="6">
    <location>
        <begin position="226"/>
        <end position="249"/>
    </location>
</feature>
<feature type="transmembrane region" description="Helical" evidence="6">
    <location>
        <begin position="20"/>
        <end position="39"/>
    </location>
</feature>
<feature type="transmembrane region" description="Helical" evidence="6">
    <location>
        <begin position="60"/>
        <end position="82"/>
    </location>
</feature>
<keyword evidence="8" id="KW-1185">Reference proteome</keyword>
<organism evidence="7 8">
    <name type="scientific">Hypericibacter terrae</name>
    <dbReference type="NCBI Taxonomy" id="2602015"/>
    <lineage>
        <taxon>Bacteria</taxon>
        <taxon>Pseudomonadati</taxon>
        <taxon>Pseudomonadota</taxon>
        <taxon>Alphaproteobacteria</taxon>
        <taxon>Rhodospirillales</taxon>
        <taxon>Dongiaceae</taxon>
        <taxon>Hypericibacter</taxon>
    </lineage>
</organism>
<evidence type="ECO:0000313" key="8">
    <source>
        <dbReference type="Proteomes" id="UP000326202"/>
    </source>
</evidence>
<name>A0A5J6MNH3_9PROT</name>
<evidence type="ECO:0000256" key="1">
    <source>
        <dbReference type="ARBA" id="ARBA00004651"/>
    </source>
</evidence>
<dbReference type="AlphaFoldDB" id="A0A5J6MNH3"/>
<dbReference type="PANTHER" id="PTHR30482">
    <property type="entry name" value="HIGH-AFFINITY BRANCHED-CHAIN AMINO ACID TRANSPORT SYSTEM PERMEASE"/>
    <property type="match status" value="1"/>
</dbReference>
<keyword evidence="3 6" id="KW-0812">Transmembrane</keyword>
<dbReference type="InterPro" id="IPR043428">
    <property type="entry name" value="LivM-like"/>
</dbReference>
<accession>A0A5J6MNH3</accession>
<dbReference type="OrthoDB" id="9804361at2"/>
<feature type="transmembrane region" description="Helical" evidence="6">
    <location>
        <begin position="299"/>
        <end position="319"/>
    </location>
</feature>
<evidence type="ECO:0000256" key="4">
    <source>
        <dbReference type="ARBA" id="ARBA00022989"/>
    </source>
</evidence>
<gene>
    <name evidence="7" type="ORF">FRZ44_34490</name>
</gene>